<dbReference type="InterPro" id="IPR025315">
    <property type="entry name" value="DUF4220"/>
</dbReference>
<keyword evidence="4" id="KW-1185">Reference proteome</keyword>
<evidence type="ECO:0000259" key="2">
    <source>
        <dbReference type="Pfam" id="PF13968"/>
    </source>
</evidence>
<reference evidence="3 4" key="1">
    <citation type="submission" date="2024-04" db="EMBL/GenBank/DDBJ databases">
        <authorList>
            <person name="Fracassetti M."/>
        </authorList>
    </citation>
    <scope>NUCLEOTIDE SEQUENCE [LARGE SCALE GENOMIC DNA]</scope>
</reference>
<keyword evidence="1" id="KW-1133">Transmembrane helix</keyword>
<protein>
    <recommendedName>
        <fullName evidence="2">DUF4220 domain-containing protein</fullName>
    </recommendedName>
</protein>
<accession>A0AAV2FIY5</accession>
<dbReference type="Pfam" id="PF13968">
    <property type="entry name" value="DUF4220"/>
    <property type="match status" value="1"/>
</dbReference>
<gene>
    <name evidence="3" type="ORF">LTRI10_LOCUS38230</name>
</gene>
<proteinExistence type="predicted"/>
<feature type="transmembrane region" description="Helical" evidence="1">
    <location>
        <begin position="168"/>
        <end position="188"/>
    </location>
</feature>
<evidence type="ECO:0000313" key="4">
    <source>
        <dbReference type="Proteomes" id="UP001497516"/>
    </source>
</evidence>
<evidence type="ECO:0000256" key="1">
    <source>
        <dbReference type="SAM" id="Phobius"/>
    </source>
</evidence>
<feature type="transmembrane region" description="Helical" evidence="1">
    <location>
        <begin position="49"/>
        <end position="67"/>
    </location>
</feature>
<dbReference type="Proteomes" id="UP001497516">
    <property type="component" value="Chromosome 6"/>
</dbReference>
<dbReference type="AlphaFoldDB" id="A0AAV2FIY5"/>
<sequence length="787" mass="89969">MCMLILKNKYNDKKFHTVAAANILAHNAIRGRSTVELFPPSWRKLWKEWELRALVLISLSLQILLIISGNRRRFKRSSWLQFTTWSAYLLADWVAAVALGVLLNNLGDLYEDDPSNTNSSKPNSAAVIINPETQLTAFWAPFLLLHLGGPDTITSYALEDNELWLRHLMGLAVQTGMAIYIFLLAWTVPESSRLSLLTLPIFAAGLIKYGERTYALMSASNNERLDSLLTEPDPGPNYSKFMEELTLKQYEGFNVQAQEVPESRVLVVVNDEEGMSNPKANRQGKGRDETEQLIYAHQLFDKFKRLFVDLILSFQDRDDSQSLFQDISYQNAFKVIEIELGFMYDELYTKARIIYTTMGYCFRFVTLSSTCAALAIFSASVGTKRPYKNDMVDVVVTFQLLASAIFLELYAGLSLVSSDWMDLLLVEHKISALPRKFISFIQMPKLPRWSNSMGQYNLISFCLKTKPKLSQEVTKSLWIDKALESRHETSLAVSEELKEFIFDHFKDKFLYLKQRSKGSTSGGGDDELARYQKELKSVCTWRGNRVLERMNHQDLLPWTIDLEFDQSILVWHIATDLCYQLNPSSEFEVHQLREKSKQLSEYMMYLLVTRPVMLPMGIGKIRYIDTCAEIRKVFQDHEAVAGRIRGYGGESRNPYKWIFDPSKMLDGESGASSSSSEAWEVLLNVNTGVPAERVKGDRCKSVLFEACRLAERLRHGVTEGERWELVSNVWVEMLGFAASHCRGSYHAQHLRLGGELLTHVWLLMAHFGITEQFQISRGHARAKLSVR</sequence>
<evidence type="ECO:0000313" key="3">
    <source>
        <dbReference type="EMBL" id="CAL1397967.1"/>
    </source>
</evidence>
<organism evidence="3 4">
    <name type="scientific">Linum trigynum</name>
    <dbReference type="NCBI Taxonomy" id="586398"/>
    <lineage>
        <taxon>Eukaryota</taxon>
        <taxon>Viridiplantae</taxon>
        <taxon>Streptophyta</taxon>
        <taxon>Embryophyta</taxon>
        <taxon>Tracheophyta</taxon>
        <taxon>Spermatophyta</taxon>
        <taxon>Magnoliopsida</taxon>
        <taxon>eudicotyledons</taxon>
        <taxon>Gunneridae</taxon>
        <taxon>Pentapetalae</taxon>
        <taxon>rosids</taxon>
        <taxon>fabids</taxon>
        <taxon>Malpighiales</taxon>
        <taxon>Linaceae</taxon>
        <taxon>Linum</taxon>
    </lineage>
</organism>
<feature type="domain" description="DUF4220" evidence="2">
    <location>
        <begin position="85"/>
        <end position="461"/>
    </location>
</feature>
<dbReference type="PANTHER" id="PTHR31325">
    <property type="entry name" value="OS01G0798800 PROTEIN-RELATED"/>
    <property type="match status" value="1"/>
</dbReference>
<dbReference type="Pfam" id="PF04578">
    <property type="entry name" value="DUF594"/>
    <property type="match status" value="1"/>
</dbReference>
<name>A0AAV2FIY5_9ROSI</name>
<keyword evidence="1" id="KW-0812">Transmembrane</keyword>
<feature type="transmembrane region" description="Helical" evidence="1">
    <location>
        <begin position="79"/>
        <end position="103"/>
    </location>
</feature>
<feature type="transmembrane region" description="Helical" evidence="1">
    <location>
        <begin position="123"/>
        <end position="147"/>
    </location>
</feature>
<feature type="transmembrane region" description="Helical" evidence="1">
    <location>
        <begin position="360"/>
        <end position="382"/>
    </location>
</feature>
<dbReference type="InterPro" id="IPR007658">
    <property type="entry name" value="DUF594"/>
</dbReference>
<keyword evidence="1" id="KW-0472">Membrane</keyword>
<dbReference type="EMBL" id="OZ034819">
    <property type="protein sequence ID" value="CAL1397967.1"/>
    <property type="molecule type" value="Genomic_DNA"/>
</dbReference>